<evidence type="ECO:0000313" key="4">
    <source>
        <dbReference type="Proteomes" id="UP001198200"/>
    </source>
</evidence>
<dbReference type="InterPro" id="IPR006976">
    <property type="entry name" value="VanZ-like"/>
</dbReference>
<feature type="domain" description="VanZ-like" evidence="2">
    <location>
        <begin position="22"/>
        <end position="173"/>
    </location>
</feature>
<feature type="transmembrane region" description="Helical" evidence="1">
    <location>
        <begin position="160"/>
        <end position="180"/>
    </location>
</feature>
<keyword evidence="4" id="KW-1185">Reference proteome</keyword>
<protein>
    <submittedName>
        <fullName evidence="3">VanZ family protein</fullName>
    </submittedName>
</protein>
<dbReference type="EMBL" id="JAJEQN010000007">
    <property type="protein sequence ID" value="MCC2220783.1"/>
    <property type="molecule type" value="Genomic_DNA"/>
</dbReference>
<organism evidence="3 4">
    <name type="scientific">Anthropogastromicrobium aceti</name>
    <dbReference type="NCBI Taxonomy" id="2981768"/>
    <lineage>
        <taxon>Bacteria</taxon>
        <taxon>Bacillati</taxon>
        <taxon>Bacillota</taxon>
        <taxon>Clostridia</taxon>
        <taxon>Lachnospirales</taxon>
        <taxon>Lachnospiraceae</taxon>
        <taxon>Anthropogastromicrobium</taxon>
    </lineage>
</organism>
<evidence type="ECO:0000313" key="3">
    <source>
        <dbReference type="EMBL" id="MCC2220783.1"/>
    </source>
</evidence>
<feature type="transmembrane region" description="Helical" evidence="1">
    <location>
        <begin position="83"/>
        <end position="101"/>
    </location>
</feature>
<gene>
    <name evidence="3" type="ORF">LKD48_03860</name>
</gene>
<dbReference type="Pfam" id="PF04892">
    <property type="entry name" value="VanZ"/>
    <property type="match status" value="1"/>
</dbReference>
<name>A0AAE3E360_9FIRM</name>
<proteinExistence type="predicted"/>
<keyword evidence="1" id="KW-1133">Transmembrane helix</keyword>
<dbReference type="AlphaFoldDB" id="A0AAE3E360"/>
<dbReference type="Proteomes" id="UP001198200">
    <property type="component" value="Unassembled WGS sequence"/>
</dbReference>
<feature type="transmembrane region" description="Helical" evidence="1">
    <location>
        <begin position="122"/>
        <end position="140"/>
    </location>
</feature>
<keyword evidence="1" id="KW-0472">Membrane</keyword>
<dbReference type="InterPro" id="IPR016747">
    <property type="entry name" value="Phosphotransbutyrylase"/>
</dbReference>
<dbReference type="PIRSF" id="PIRSF019083">
    <property type="entry name" value="UCP019083_VanZ"/>
    <property type="match status" value="1"/>
</dbReference>
<sequence length="193" mass="22419">MESTSTNKIMMKRKYRVILMAALVLGWMGVIFMFSSQDGAASSETSGRVVERVIAVVKPDFNSLAKSEQIRFREMVTFFVRKGAHFTEYMILGVLLFLFYYEWRPKIFQVPQKENMHIMKLRLRRIWFIAWITGTLYAASDEFHQMFTGERSPQVRDVCIDSSGAAAGCLLAMMGMVLIVRKFVRKMQRQTEK</sequence>
<dbReference type="RefSeq" id="WP_349052804.1">
    <property type="nucleotide sequence ID" value="NZ_JBBNHP010000115.1"/>
</dbReference>
<keyword evidence="1" id="KW-0812">Transmembrane</keyword>
<accession>A0AAE3E360</accession>
<feature type="transmembrane region" description="Helical" evidence="1">
    <location>
        <begin position="17"/>
        <end position="35"/>
    </location>
</feature>
<comment type="caution">
    <text evidence="3">The sequence shown here is derived from an EMBL/GenBank/DDBJ whole genome shotgun (WGS) entry which is preliminary data.</text>
</comment>
<reference evidence="3 4" key="1">
    <citation type="submission" date="2021-10" db="EMBL/GenBank/DDBJ databases">
        <title>Anaerobic single-cell dispensing facilitates the cultivation of human gut bacteria.</title>
        <authorList>
            <person name="Afrizal A."/>
        </authorList>
    </citation>
    <scope>NUCLEOTIDE SEQUENCE [LARGE SCALE GENOMIC DNA]</scope>
    <source>
        <strain evidence="3 4">CLA-AA-H224</strain>
    </source>
</reference>
<evidence type="ECO:0000256" key="1">
    <source>
        <dbReference type="SAM" id="Phobius"/>
    </source>
</evidence>
<evidence type="ECO:0000259" key="2">
    <source>
        <dbReference type="Pfam" id="PF04892"/>
    </source>
</evidence>
<dbReference type="NCBIfam" id="NF037970">
    <property type="entry name" value="vanZ_1"/>
    <property type="match status" value="1"/>
</dbReference>